<reference evidence="2 3" key="1">
    <citation type="submission" date="2020-01" db="EMBL/GenBank/DDBJ databases">
        <title>Insect and environment-associated Actinomycetes.</title>
        <authorList>
            <person name="Currrie C."/>
            <person name="Chevrette M."/>
            <person name="Carlson C."/>
            <person name="Stubbendieck R."/>
            <person name="Wendt-Pienkowski E."/>
        </authorList>
    </citation>
    <scope>NUCLEOTIDE SEQUENCE [LARGE SCALE GENOMIC DNA]</scope>
    <source>
        <strain evidence="2 3">SID8386</strain>
    </source>
</reference>
<evidence type="ECO:0000313" key="3">
    <source>
        <dbReference type="Proteomes" id="UP000470404"/>
    </source>
</evidence>
<feature type="region of interest" description="Disordered" evidence="1">
    <location>
        <begin position="29"/>
        <end position="62"/>
    </location>
</feature>
<sequence length="107" mass="12156">MAAGVDLITHYSNRLDVLADLREVQRQLGRAQATTDATGRHSVRSLPPPARERKQWVKRPPLTEQFTPKQLARIIRDTQTMTQAAVAEKYGISEVSVWRLVKKHKGK</sequence>
<name>A0ABX0BM34_9PSEU</name>
<accession>A0ABX0BM34</accession>
<dbReference type="EMBL" id="JAAGNC010000026">
    <property type="protein sequence ID" value="NEC54588.1"/>
    <property type="molecule type" value="Genomic_DNA"/>
</dbReference>
<dbReference type="Proteomes" id="UP000470404">
    <property type="component" value="Unassembled WGS sequence"/>
</dbReference>
<gene>
    <name evidence="2" type="ORF">G3I59_02965</name>
</gene>
<dbReference type="RefSeq" id="WP_067580299.1">
    <property type="nucleotide sequence ID" value="NZ_JAAGNC010000026.1"/>
</dbReference>
<protein>
    <submittedName>
        <fullName evidence="2">Uncharacterized protein</fullName>
    </submittedName>
</protein>
<organism evidence="2 3">
    <name type="scientific">Amycolatopsis rubida</name>
    <dbReference type="NCBI Taxonomy" id="112413"/>
    <lineage>
        <taxon>Bacteria</taxon>
        <taxon>Bacillati</taxon>
        <taxon>Actinomycetota</taxon>
        <taxon>Actinomycetes</taxon>
        <taxon>Pseudonocardiales</taxon>
        <taxon>Pseudonocardiaceae</taxon>
        <taxon>Amycolatopsis</taxon>
    </lineage>
</organism>
<proteinExistence type="predicted"/>
<keyword evidence="3" id="KW-1185">Reference proteome</keyword>
<evidence type="ECO:0000256" key="1">
    <source>
        <dbReference type="SAM" id="MobiDB-lite"/>
    </source>
</evidence>
<evidence type="ECO:0000313" key="2">
    <source>
        <dbReference type="EMBL" id="NEC54588.1"/>
    </source>
</evidence>
<comment type="caution">
    <text evidence="2">The sequence shown here is derived from an EMBL/GenBank/DDBJ whole genome shotgun (WGS) entry which is preliminary data.</text>
</comment>